<accession>A0A931IWX7</accession>
<evidence type="ECO:0000313" key="3">
    <source>
        <dbReference type="Proteomes" id="UP000620139"/>
    </source>
</evidence>
<evidence type="ECO:0000313" key="2">
    <source>
        <dbReference type="EMBL" id="MBH9553076.1"/>
    </source>
</evidence>
<dbReference type="AlphaFoldDB" id="A0A931IWX7"/>
<organism evidence="2 3">
    <name type="scientific">Inhella gelatinilytica</name>
    <dbReference type="NCBI Taxonomy" id="2795030"/>
    <lineage>
        <taxon>Bacteria</taxon>
        <taxon>Pseudomonadati</taxon>
        <taxon>Pseudomonadota</taxon>
        <taxon>Betaproteobacteria</taxon>
        <taxon>Burkholderiales</taxon>
        <taxon>Sphaerotilaceae</taxon>
        <taxon>Inhella</taxon>
    </lineage>
</organism>
<sequence>MAERFEYQIESETPQFGEYFRDGEPPAEGGLWWHLDAQAPLLEALRAIHQGPASAVRLRLWVFLTLMALPEGRWSRDQLNRHFHVLHDDALELALRRLREVDLLVWDAGDQHYSATPLAQQLLGLLAPLTAAPAPDDELATLLAGVAGAQQLGTLQAGQLQSLQAQLTRLNDEFADAIASGSEFRLRKARGRFERALGLVDKASDALTAIIRGAENRNDARLERLARDLGLAQARLLAMASQFNRALQQADRQRISLGSTGITTTDVRRWLQGQGALERLLDGAFSTPVSPVFVAQHELLDSTEGEFERLKPPSRSGEALPGARPAPPGRLEVEDFPPELGVLRALLERWRDDPQPERPLAPAVLGGGYAKAAYRAQLLPLMGDPQSADLAGATGELARQPWRARFAVGQGPVDDPHVRWMSDGRFIRLDASLQPATPPSDEPAV</sequence>
<comment type="caution">
    <text evidence="2">The sequence shown here is derived from an EMBL/GenBank/DDBJ whole genome shotgun (WGS) entry which is preliminary data.</text>
</comment>
<evidence type="ECO:0000256" key="1">
    <source>
        <dbReference type="SAM" id="MobiDB-lite"/>
    </source>
</evidence>
<dbReference type="Proteomes" id="UP000620139">
    <property type="component" value="Unassembled WGS sequence"/>
</dbReference>
<feature type="region of interest" description="Disordered" evidence="1">
    <location>
        <begin position="304"/>
        <end position="334"/>
    </location>
</feature>
<protein>
    <submittedName>
        <fullName evidence="2">Uncharacterized protein</fullName>
    </submittedName>
</protein>
<name>A0A931IWX7_9BURK</name>
<dbReference type="EMBL" id="JAEDAL010000003">
    <property type="protein sequence ID" value="MBH9553076.1"/>
    <property type="molecule type" value="Genomic_DNA"/>
</dbReference>
<gene>
    <name evidence="2" type="ORF">I7X43_09420</name>
</gene>
<keyword evidence="3" id="KW-1185">Reference proteome</keyword>
<dbReference type="RefSeq" id="WP_198100677.1">
    <property type="nucleotide sequence ID" value="NZ_JAEDAL010000003.1"/>
</dbReference>
<reference evidence="2" key="1">
    <citation type="submission" date="2020-12" db="EMBL/GenBank/DDBJ databases">
        <title>The genome sequence of Inhella sp. 4Y17.</title>
        <authorList>
            <person name="Liu Y."/>
        </authorList>
    </citation>
    <scope>NUCLEOTIDE SEQUENCE</scope>
    <source>
        <strain evidence="2">4Y10</strain>
    </source>
</reference>
<proteinExistence type="predicted"/>